<organism evidence="1 2">
    <name type="scientific">Punica granatum</name>
    <name type="common">Pomegranate</name>
    <dbReference type="NCBI Taxonomy" id="22663"/>
    <lineage>
        <taxon>Eukaryota</taxon>
        <taxon>Viridiplantae</taxon>
        <taxon>Streptophyta</taxon>
        <taxon>Embryophyta</taxon>
        <taxon>Tracheophyta</taxon>
        <taxon>Spermatophyta</taxon>
        <taxon>Magnoliopsida</taxon>
        <taxon>eudicotyledons</taxon>
        <taxon>Gunneridae</taxon>
        <taxon>Pentapetalae</taxon>
        <taxon>rosids</taxon>
        <taxon>malvids</taxon>
        <taxon>Myrtales</taxon>
        <taxon>Lythraceae</taxon>
        <taxon>Punica</taxon>
    </lineage>
</organism>
<dbReference type="Proteomes" id="UP000233551">
    <property type="component" value="Unassembled WGS sequence"/>
</dbReference>
<keyword evidence="2" id="KW-1185">Reference proteome</keyword>
<evidence type="ECO:0000313" key="1">
    <source>
        <dbReference type="EMBL" id="PKI36929.1"/>
    </source>
</evidence>
<evidence type="ECO:0000313" key="2">
    <source>
        <dbReference type="Proteomes" id="UP000233551"/>
    </source>
</evidence>
<accession>A0A2I0HYZ7</accession>
<dbReference type="EMBL" id="PGOL01004634">
    <property type="protein sequence ID" value="PKI36929.1"/>
    <property type="molecule type" value="Genomic_DNA"/>
</dbReference>
<comment type="caution">
    <text evidence="1">The sequence shown here is derived from an EMBL/GenBank/DDBJ whole genome shotgun (WGS) entry which is preliminary data.</text>
</comment>
<reference evidence="1 2" key="1">
    <citation type="submission" date="2017-11" db="EMBL/GenBank/DDBJ databases">
        <title>De-novo sequencing of pomegranate (Punica granatum L.) genome.</title>
        <authorList>
            <person name="Akparov Z."/>
            <person name="Amiraslanov A."/>
            <person name="Hajiyeva S."/>
            <person name="Abbasov M."/>
            <person name="Kaur K."/>
            <person name="Hamwieh A."/>
            <person name="Solovyev V."/>
            <person name="Salamov A."/>
            <person name="Braich B."/>
            <person name="Kosarev P."/>
            <person name="Mahmoud A."/>
            <person name="Hajiyev E."/>
            <person name="Babayeva S."/>
            <person name="Izzatullayeva V."/>
            <person name="Mammadov A."/>
            <person name="Mammadov A."/>
            <person name="Sharifova S."/>
            <person name="Ojaghi J."/>
            <person name="Eynullazada K."/>
            <person name="Bayramov B."/>
            <person name="Abdulazimova A."/>
            <person name="Shahmuradov I."/>
        </authorList>
    </citation>
    <scope>NUCLEOTIDE SEQUENCE [LARGE SCALE GENOMIC DNA]</scope>
    <source>
        <strain evidence="2">cv. AG2017</strain>
        <tissue evidence="1">Leaf</tissue>
    </source>
</reference>
<dbReference type="AlphaFoldDB" id="A0A2I0HYZ7"/>
<protein>
    <submittedName>
        <fullName evidence="1">Uncharacterized protein</fullName>
    </submittedName>
</protein>
<gene>
    <name evidence="1" type="ORF">CRG98_042686</name>
</gene>
<proteinExistence type="predicted"/>
<sequence>MANDNCNKILEIGTVHVRQDRGEEDDVTIKLKEMNNFSALYPQLRVIRGFVSDQQIREQIIGFGEGREWLYCFSSQWMTDPGKPGLEIQVGSFLLRVVHL</sequence>
<name>A0A2I0HYZ7_PUNGR</name>